<comment type="caution">
    <text evidence="2">The sequence shown here is derived from an EMBL/GenBank/DDBJ whole genome shotgun (WGS) entry which is preliminary data.</text>
</comment>
<evidence type="ECO:0000313" key="3">
    <source>
        <dbReference type="Proteomes" id="UP000237347"/>
    </source>
</evidence>
<reference evidence="2 3" key="1">
    <citation type="journal article" date="2018" name="Sci. Data">
        <title>The draft genome sequence of cork oak.</title>
        <authorList>
            <person name="Ramos A.M."/>
            <person name="Usie A."/>
            <person name="Barbosa P."/>
            <person name="Barros P.M."/>
            <person name="Capote T."/>
            <person name="Chaves I."/>
            <person name="Simoes F."/>
            <person name="Abreu I."/>
            <person name="Carrasquinho I."/>
            <person name="Faro C."/>
            <person name="Guimaraes J.B."/>
            <person name="Mendonca D."/>
            <person name="Nobrega F."/>
            <person name="Rodrigues L."/>
            <person name="Saibo N.J.M."/>
            <person name="Varela M.C."/>
            <person name="Egas C."/>
            <person name="Matos J."/>
            <person name="Miguel C.M."/>
            <person name="Oliveira M.M."/>
            <person name="Ricardo C.P."/>
            <person name="Goncalves S."/>
        </authorList>
    </citation>
    <scope>NUCLEOTIDE SEQUENCE [LARGE SCALE GENOMIC DNA]</scope>
    <source>
        <strain evidence="3">cv. HL8</strain>
    </source>
</reference>
<organism evidence="2 3">
    <name type="scientific">Quercus suber</name>
    <name type="common">Cork oak</name>
    <dbReference type="NCBI Taxonomy" id="58331"/>
    <lineage>
        <taxon>Eukaryota</taxon>
        <taxon>Viridiplantae</taxon>
        <taxon>Streptophyta</taxon>
        <taxon>Embryophyta</taxon>
        <taxon>Tracheophyta</taxon>
        <taxon>Spermatophyta</taxon>
        <taxon>Magnoliopsida</taxon>
        <taxon>eudicotyledons</taxon>
        <taxon>Gunneridae</taxon>
        <taxon>Pentapetalae</taxon>
        <taxon>rosids</taxon>
        <taxon>fabids</taxon>
        <taxon>Fagales</taxon>
        <taxon>Fagaceae</taxon>
        <taxon>Quercus</taxon>
    </lineage>
</organism>
<dbReference type="EMBL" id="PKMF04000730">
    <property type="protein sequence ID" value="KAK7820634.1"/>
    <property type="molecule type" value="Genomic_DNA"/>
</dbReference>
<evidence type="ECO:0000259" key="1">
    <source>
        <dbReference type="Pfam" id="PF13966"/>
    </source>
</evidence>
<dbReference type="InterPro" id="IPR026960">
    <property type="entry name" value="RVT-Znf"/>
</dbReference>
<evidence type="ECO:0000313" key="2">
    <source>
        <dbReference type="EMBL" id="KAK7820634.1"/>
    </source>
</evidence>
<protein>
    <recommendedName>
        <fullName evidence="1">Reverse transcriptase zinc-binding domain-containing protein</fullName>
    </recommendedName>
</protein>
<dbReference type="Proteomes" id="UP000237347">
    <property type="component" value="Unassembled WGS sequence"/>
</dbReference>
<feature type="domain" description="Reverse transcriptase zinc-binding" evidence="1">
    <location>
        <begin position="92"/>
        <end position="179"/>
    </location>
</feature>
<dbReference type="Pfam" id="PF13966">
    <property type="entry name" value="zf-RVT"/>
    <property type="match status" value="1"/>
</dbReference>
<sequence length="275" mass="31123">EASGKICSVSKSKLFFSRNTPSETQRSISSLTNMPIVQDLGKYLGIPLLTKRNMVLPPTITQFIYAQPLPIHGSPDTLTNDHVWYHHTGVCSIRSTYRYLLSKPKEVIGRISVTWSWIWKLKIPPKIQSFLWKCAHHHIPTKLVIFPHADLSDQGCSHCNELETPIHVLHDYQFARNIWSSFPCKSNSKLHSPLGYVPWNLIFAFTLWAIWLGRNSLIFLGTFIPFHILKQNSISYATKWSLAPSPYITINTNDNSLGNPGKSGVRGVARSSNGE</sequence>
<name>A0AAW0J2X2_QUESU</name>
<proteinExistence type="predicted"/>
<accession>A0AAW0J2X2</accession>
<keyword evidence="3" id="KW-1185">Reference proteome</keyword>
<dbReference type="AlphaFoldDB" id="A0AAW0J2X2"/>
<gene>
    <name evidence="2" type="ORF">CFP56_038651</name>
</gene>
<feature type="non-terminal residue" evidence="2">
    <location>
        <position position="1"/>
    </location>
</feature>